<protein>
    <submittedName>
        <fullName evidence="1">Uncharacterized protein</fullName>
    </submittedName>
</protein>
<accession>A0ABR0YDX5</accession>
<feature type="non-terminal residue" evidence="1">
    <location>
        <position position="1"/>
    </location>
</feature>
<name>A0ABR0YDX5_HUSHU</name>
<keyword evidence="2" id="KW-1185">Reference proteome</keyword>
<evidence type="ECO:0000313" key="1">
    <source>
        <dbReference type="EMBL" id="KAK6470829.1"/>
    </source>
</evidence>
<sequence length="273" mass="28938">AGGGRCNCYRFIMWVTGCSQSTISKVSEQMKKTGGDREPPPHGLKKWIKENPRRKKAVTPAVITSTASAPDSVLPAFTPTHGIASSSIMEASTSLNLRSQTTTVYSLAADNAIGSSADTGNDSILLSAFTGSTAVTFHKSPLQDPTMSFTQTRSQVMAVASLPPSLLVQAEPSLCKTLLSDLPQSLSTLSTCSLISGDNQLIMQNEGEELEKLPPGALVSLTPLQDPPPMLDTTGPNSGGANEALKQPISNEYQHSLQLIESSEEDHTVLWAP</sequence>
<organism evidence="1 2">
    <name type="scientific">Huso huso</name>
    <name type="common">Beluga</name>
    <name type="synonym">Acipenser huso</name>
    <dbReference type="NCBI Taxonomy" id="61971"/>
    <lineage>
        <taxon>Eukaryota</taxon>
        <taxon>Metazoa</taxon>
        <taxon>Chordata</taxon>
        <taxon>Craniata</taxon>
        <taxon>Vertebrata</taxon>
        <taxon>Euteleostomi</taxon>
        <taxon>Actinopterygii</taxon>
        <taxon>Chondrostei</taxon>
        <taxon>Acipenseriformes</taxon>
        <taxon>Acipenseridae</taxon>
        <taxon>Huso</taxon>
    </lineage>
</organism>
<comment type="caution">
    <text evidence="1">The sequence shown here is derived from an EMBL/GenBank/DDBJ whole genome shotgun (WGS) entry which is preliminary data.</text>
</comment>
<evidence type="ECO:0000313" key="2">
    <source>
        <dbReference type="Proteomes" id="UP001369086"/>
    </source>
</evidence>
<dbReference type="EMBL" id="JAHFZB010000034">
    <property type="protein sequence ID" value="KAK6470829.1"/>
    <property type="molecule type" value="Genomic_DNA"/>
</dbReference>
<reference evidence="1 2" key="1">
    <citation type="submission" date="2021-05" db="EMBL/GenBank/DDBJ databases">
        <authorList>
            <person name="Zahm M."/>
            <person name="Klopp C."/>
            <person name="Cabau C."/>
            <person name="Kuhl H."/>
            <person name="Suciu R."/>
            <person name="Ciorpac M."/>
            <person name="Holostenco D."/>
            <person name="Gessner J."/>
            <person name="Wuertz S."/>
            <person name="Hohne C."/>
            <person name="Stock M."/>
            <person name="Gislard M."/>
            <person name="Lluch J."/>
            <person name="Milhes M."/>
            <person name="Lampietro C."/>
            <person name="Lopez Roques C."/>
            <person name="Donnadieu C."/>
            <person name="Du K."/>
            <person name="Schartl M."/>
            <person name="Guiguen Y."/>
        </authorList>
    </citation>
    <scope>NUCLEOTIDE SEQUENCE [LARGE SCALE GENOMIC DNA]</scope>
    <source>
        <strain evidence="1">Hh-F2</strain>
        <tissue evidence="1">Blood</tissue>
    </source>
</reference>
<gene>
    <name evidence="1" type="ORF">HHUSO_G30330</name>
</gene>
<proteinExistence type="predicted"/>
<dbReference type="Proteomes" id="UP001369086">
    <property type="component" value="Unassembled WGS sequence"/>
</dbReference>